<proteinExistence type="predicted"/>
<sequence>MLALEFSLGPSLSNRQKLVASTALYMGDHSSATLFQAGDTVTVIHDVIKAGRNLKGLRGEVVETWEKCDVDPTCCCAEWVDEGLSVHVQFNVSINDTNGNRDSLLANNTFVHYFAESELENYKQTKDIDHLFDAISGEATVP</sequence>
<evidence type="ECO:0000313" key="2">
    <source>
        <dbReference type="Proteomes" id="UP001516023"/>
    </source>
</evidence>
<dbReference type="AlphaFoldDB" id="A0ABD3NYR3"/>
<gene>
    <name evidence="1" type="ORF">HJC23_008632</name>
</gene>
<dbReference type="Proteomes" id="UP001516023">
    <property type="component" value="Unassembled WGS sequence"/>
</dbReference>
<comment type="caution">
    <text evidence="1">The sequence shown here is derived from an EMBL/GenBank/DDBJ whole genome shotgun (WGS) entry which is preliminary data.</text>
</comment>
<keyword evidence="2" id="KW-1185">Reference proteome</keyword>
<accession>A0ABD3NYR3</accession>
<evidence type="ECO:0000313" key="1">
    <source>
        <dbReference type="EMBL" id="KAL3779280.1"/>
    </source>
</evidence>
<name>A0ABD3NYR3_9STRA</name>
<reference evidence="1 2" key="1">
    <citation type="journal article" date="2020" name="G3 (Bethesda)">
        <title>Improved Reference Genome for Cyclotella cryptica CCMP332, a Model for Cell Wall Morphogenesis, Salinity Adaptation, and Lipid Production in Diatoms (Bacillariophyta).</title>
        <authorList>
            <person name="Roberts W.R."/>
            <person name="Downey K.M."/>
            <person name="Ruck E.C."/>
            <person name="Traller J.C."/>
            <person name="Alverson A.J."/>
        </authorList>
    </citation>
    <scope>NUCLEOTIDE SEQUENCE [LARGE SCALE GENOMIC DNA]</scope>
    <source>
        <strain evidence="1 2">CCMP332</strain>
    </source>
</reference>
<organism evidence="1 2">
    <name type="scientific">Cyclotella cryptica</name>
    <dbReference type="NCBI Taxonomy" id="29204"/>
    <lineage>
        <taxon>Eukaryota</taxon>
        <taxon>Sar</taxon>
        <taxon>Stramenopiles</taxon>
        <taxon>Ochrophyta</taxon>
        <taxon>Bacillariophyta</taxon>
        <taxon>Coscinodiscophyceae</taxon>
        <taxon>Thalassiosirophycidae</taxon>
        <taxon>Stephanodiscales</taxon>
        <taxon>Stephanodiscaceae</taxon>
        <taxon>Cyclotella</taxon>
    </lineage>
</organism>
<dbReference type="EMBL" id="JABMIG020000396">
    <property type="protein sequence ID" value="KAL3779280.1"/>
    <property type="molecule type" value="Genomic_DNA"/>
</dbReference>
<protein>
    <submittedName>
        <fullName evidence="1">Uncharacterized protein</fullName>
    </submittedName>
</protein>